<dbReference type="GO" id="GO:0008199">
    <property type="term" value="F:ferric iron binding"/>
    <property type="evidence" value="ECO:0007669"/>
    <property type="project" value="InterPro"/>
</dbReference>
<dbReference type="RefSeq" id="WP_022390120.1">
    <property type="nucleotide sequence ID" value="NZ_KI440787.1"/>
</dbReference>
<name>A0A495VUN2_9BACT</name>
<dbReference type="InterPro" id="IPR008331">
    <property type="entry name" value="Ferritin_DPS_dom"/>
</dbReference>
<dbReference type="EMBL" id="RBXN01000005">
    <property type="protein sequence ID" value="RKT51358.1"/>
    <property type="molecule type" value="Genomic_DNA"/>
</dbReference>
<dbReference type="PROSITE" id="PS00818">
    <property type="entry name" value="DPS_1"/>
    <property type="match status" value="1"/>
</dbReference>
<sequence length="157" mass="17892">MKTLDYIQLDKQKVENVINGLQQLLADFQVYYTNLRGLHWNIKGHSFFVLHSKFEDMYNSAAETIDEIAERILMLGGTPQHQFSNYLQTANIKESGYIDNADKALNNIGETLKVLIAEERELLSLASETKDEVTVAMISDLLKGQEKMIWMLSAYAS</sequence>
<dbReference type="AlphaFoldDB" id="A0A495VUN2"/>
<accession>A0A495VUN2</accession>
<evidence type="ECO:0000256" key="2">
    <source>
        <dbReference type="RuleBase" id="RU003875"/>
    </source>
</evidence>
<keyword evidence="4" id="KW-0238">DNA-binding</keyword>
<feature type="domain" description="Ferritin/DPS" evidence="3">
    <location>
        <begin position="19"/>
        <end position="155"/>
    </location>
</feature>
<dbReference type="InterPro" id="IPR009078">
    <property type="entry name" value="Ferritin-like_SF"/>
</dbReference>
<comment type="similarity">
    <text evidence="1 2">Belongs to the Dps family.</text>
</comment>
<dbReference type="OrthoDB" id="9797023at2"/>
<evidence type="ECO:0000313" key="5">
    <source>
        <dbReference type="Proteomes" id="UP000269493"/>
    </source>
</evidence>
<dbReference type="InterPro" id="IPR012347">
    <property type="entry name" value="Ferritin-like"/>
</dbReference>
<protein>
    <submittedName>
        <fullName evidence="4">Starvation-inducible DNA-binding protein</fullName>
    </submittedName>
</protein>
<dbReference type="InterPro" id="IPR002177">
    <property type="entry name" value="DPS_DNA-bd"/>
</dbReference>
<dbReference type="GO" id="GO:0016722">
    <property type="term" value="F:oxidoreductase activity, acting on metal ions"/>
    <property type="evidence" value="ECO:0007669"/>
    <property type="project" value="InterPro"/>
</dbReference>
<dbReference type="InterPro" id="IPR023188">
    <property type="entry name" value="DPS_DNA-bd_CS"/>
</dbReference>
<dbReference type="SUPFAM" id="SSF47240">
    <property type="entry name" value="Ferritin-like"/>
    <property type="match status" value="1"/>
</dbReference>
<dbReference type="PIRSF" id="PIRSF005900">
    <property type="entry name" value="Dps"/>
    <property type="match status" value="1"/>
</dbReference>
<organism evidence="4 5">
    <name type="scientific">Coprobacter fastidiosus NSB1 = JCM 33896</name>
    <dbReference type="NCBI Taxonomy" id="1349822"/>
    <lineage>
        <taxon>Bacteria</taxon>
        <taxon>Pseudomonadati</taxon>
        <taxon>Bacteroidota</taxon>
        <taxon>Bacteroidia</taxon>
        <taxon>Bacteroidales</taxon>
        <taxon>Barnesiellaceae</taxon>
        <taxon>Coprobacter</taxon>
    </lineage>
</organism>
<proteinExistence type="inferred from homology"/>
<dbReference type="GeneID" id="92929491"/>
<keyword evidence="5" id="KW-1185">Reference proteome</keyword>
<dbReference type="GO" id="GO:0003677">
    <property type="term" value="F:DNA binding"/>
    <property type="evidence" value="ECO:0007669"/>
    <property type="project" value="UniProtKB-KW"/>
</dbReference>
<dbReference type="Proteomes" id="UP000269493">
    <property type="component" value="Unassembled WGS sequence"/>
</dbReference>
<reference evidence="4 5" key="1">
    <citation type="submission" date="2018-10" db="EMBL/GenBank/DDBJ databases">
        <title>Genomic Encyclopedia of Archaeal and Bacterial Type Strains, Phase II (KMG-II): from individual species to whole genera.</title>
        <authorList>
            <person name="Goeker M."/>
        </authorList>
    </citation>
    <scope>NUCLEOTIDE SEQUENCE [LARGE SCALE GENOMIC DNA]</scope>
    <source>
        <strain evidence="4 5">NSB1</strain>
    </source>
</reference>
<dbReference type="CDD" id="cd01043">
    <property type="entry name" value="DPS"/>
    <property type="match status" value="1"/>
</dbReference>
<dbReference type="PRINTS" id="PR01346">
    <property type="entry name" value="HELNAPAPROT"/>
</dbReference>
<dbReference type="PROSITE" id="PS00819">
    <property type="entry name" value="DPS_2"/>
    <property type="match status" value="1"/>
</dbReference>
<evidence type="ECO:0000313" key="4">
    <source>
        <dbReference type="EMBL" id="RKT51358.1"/>
    </source>
</evidence>
<evidence type="ECO:0000256" key="1">
    <source>
        <dbReference type="ARBA" id="ARBA00009497"/>
    </source>
</evidence>
<comment type="caution">
    <text evidence="4">The sequence shown here is derived from an EMBL/GenBank/DDBJ whole genome shotgun (WGS) entry which is preliminary data.</text>
</comment>
<gene>
    <name evidence="4" type="ORF">BC742_1631</name>
</gene>
<dbReference type="PANTHER" id="PTHR42932">
    <property type="entry name" value="GENERAL STRESS PROTEIN 20U"/>
    <property type="match status" value="1"/>
</dbReference>
<dbReference type="PANTHER" id="PTHR42932:SF1">
    <property type="entry name" value="GENERAL STRESS PROTEIN 20U"/>
    <property type="match status" value="1"/>
</dbReference>
<dbReference type="Pfam" id="PF00210">
    <property type="entry name" value="Ferritin"/>
    <property type="match status" value="1"/>
</dbReference>
<dbReference type="Gene3D" id="1.20.1260.10">
    <property type="match status" value="1"/>
</dbReference>
<evidence type="ECO:0000259" key="3">
    <source>
        <dbReference type="Pfam" id="PF00210"/>
    </source>
</evidence>